<dbReference type="OrthoDB" id="9805272at2"/>
<comment type="caution">
    <text evidence="1">The sequence shown here is derived from an EMBL/GenBank/DDBJ whole genome shotgun (WGS) entry which is preliminary data.</text>
</comment>
<accession>A0A5C8PS44</accession>
<dbReference type="Gene3D" id="3.20.20.70">
    <property type="entry name" value="Aldolase class I"/>
    <property type="match status" value="1"/>
</dbReference>
<proteinExistence type="predicted"/>
<keyword evidence="2" id="KW-1185">Reference proteome</keyword>
<reference evidence="1 2" key="1">
    <citation type="submission" date="2019-06" db="EMBL/GenBank/DDBJ databases">
        <title>New taxonomy in bacterial strain CC-CFT640, isolated from vineyard.</title>
        <authorList>
            <person name="Lin S.-Y."/>
            <person name="Tsai C.-F."/>
            <person name="Young C.-C."/>
        </authorList>
    </citation>
    <scope>NUCLEOTIDE SEQUENCE [LARGE SCALE GENOMIC DNA]</scope>
    <source>
        <strain evidence="1 2">CC-CFT640</strain>
    </source>
</reference>
<dbReference type="InterPro" id="IPR013785">
    <property type="entry name" value="Aldolase_TIM"/>
</dbReference>
<dbReference type="SUPFAM" id="SSF51569">
    <property type="entry name" value="Aldolase"/>
    <property type="match status" value="1"/>
</dbReference>
<evidence type="ECO:0000313" key="1">
    <source>
        <dbReference type="EMBL" id="TXL79506.1"/>
    </source>
</evidence>
<dbReference type="Proteomes" id="UP000321638">
    <property type="component" value="Unassembled WGS sequence"/>
</dbReference>
<sequence>MPTIHLPTRDGRTEAFATRTPRVFPKADRPFTRIAYSAVHVVADPFADHDPWLTPAIDWETTLKFRRHVWSLGLGVAESMDTAQRGMGLDWPTSLELIRRSTALAKAEGGLIRSGAGTDHLAPSPDLTIDDVIRAYEEQCEAVEQAGGQIILMASRALAACARSPDDYLKVYDRILRQVAAPALIHWLGEMFDPALDGYWGHKDHWQAMETCLAAITANAGKVDGIKISLLDKDKEIVMRRRLPEGVRMYTGDDFNYAELIAGDAQGHSDALLGIFDAIAPAASAALGALARGESGTFHDILAPTVPLSRHIFRAPTRFYKTGVVFMAYLNGLQEHFVMVGGQQSARSLLHLADLFRLADAAGLLKDPDDAVARMRRVLAVHGLAN</sequence>
<dbReference type="AlphaFoldDB" id="A0A5C8PS44"/>
<dbReference type="RefSeq" id="WP_147846013.1">
    <property type="nucleotide sequence ID" value="NZ_VDUZ01000005.1"/>
</dbReference>
<name>A0A5C8PS44_9HYPH</name>
<evidence type="ECO:0000313" key="2">
    <source>
        <dbReference type="Proteomes" id="UP000321638"/>
    </source>
</evidence>
<protein>
    <submittedName>
        <fullName evidence="1">Dihydrodipicolinate synthase family protein</fullName>
    </submittedName>
</protein>
<organism evidence="1 2">
    <name type="scientific">Vineibacter terrae</name>
    <dbReference type="NCBI Taxonomy" id="2586908"/>
    <lineage>
        <taxon>Bacteria</taxon>
        <taxon>Pseudomonadati</taxon>
        <taxon>Pseudomonadota</taxon>
        <taxon>Alphaproteobacteria</taxon>
        <taxon>Hyphomicrobiales</taxon>
        <taxon>Vineibacter</taxon>
    </lineage>
</organism>
<dbReference type="InterPro" id="IPR009334">
    <property type="entry name" value="DUF993"/>
</dbReference>
<gene>
    <name evidence="1" type="ORF">FHP25_06055</name>
</gene>
<dbReference type="Pfam" id="PF06187">
    <property type="entry name" value="DUF993"/>
    <property type="match status" value="1"/>
</dbReference>
<dbReference type="EMBL" id="VDUZ01000005">
    <property type="protein sequence ID" value="TXL79506.1"/>
    <property type="molecule type" value="Genomic_DNA"/>
</dbReference>